<sequence>MPDPSTPPAHRAPPLISPVVWHAIRTARDAALAAGATPADALESARQLALAVFPALPRPHLREALDALASAPARPAGKGRLDHGVGQPVTFRLTPHPDRRWHADWLASRYAGPCFVSAADEDGARTLAARHFRAPREMPFGGDPWRRRDLVEAAVGGKLPPLPYGMVVPMAGRIGA</sequence>
<gene>
    <name evidence="1" type="ORF">G3576_29525</name>
</gene>
<evidence type="ECO:0000313" key="1">
    <source>
        <dbReference type="EMBL" id="NGM24168.1"/>
    </source>
</evidence>
<proteinExistence type="predicted"/>
<protein>
    <submittedName>
        <fullName evidence="1">Uncharacterized protein</fullName>
    </submittedName>
</protein>
<dbReference type="RefSeq" id="WP_164698081.1">
    <property type="nucleotide sequence ID" value="NZ_JAAIKB010000026.1"/>
</dbReference>
<evidence type="ECO:0000313" key="2">
    <source>
        <dbReference type="Proteomes" id="UP000475385"/>
    </source>
</evidence>
<dbReference type="SUPFAM" id="SSF51735">
    <property type="entry name" value="NAD(P)-binding Rossmann-fold domains"/>
    <property type="match status" value="1"/>
</dbReference>
<accession>A0A6M1LUM6</accession>
<dbReference type="AlphaFoldDB" id="A0A6M1LUM6"/>
<dbReference type="Gene3D" id="3.40.50.720">
    <property type="entry name" value="NAD(P)-binding Rossmann-like Domain"/>
    <property type="match status" value="1"/>
</dbReference>
<reference evidence="1 2" key="1">
    <citation type="submission" date="2020-03" db="EMBL/GenBank/DDBJ databases">
        <title>Roseomonas stagni sp. nov., isolated from pond water in Japan.</title>
        <authorList>
            <person name="Furuhata K."/>
            <person name="Miyamoto H."/>
            <person name="Goto K."/>
        </authorList>
    </citation>
    <scope>NUCLEOTIDE SEQUENCE [LARGE SCALE GENOMIC DNA]</scope>
    <source>
        <strain evidence="1 2">PeD5</strain>
    </source>
</reference>
<dbReference type="InterPro" id="IPR036291">
    <property type="entry name" value="NAD(P)-bd_dom_sf"/>
</dbReference>
<comment type="caution">
    <text evidence="1">The sequence shown here is derived from an EMBL/GenBank/DDBJ whole genome shotgun (WGS) entry which is preliminary data.</text>
</comment>
<dbReference type="Proteomes" id="UP000475385">
    <property type="component" value="Unassembled WGS sequence"/>
</dbReference>
<name>A0A6M1LUM6_9PROT</name>
<dbReference type="EMBL" id="JAAIKB010000026">
    <property type="protein sequence ID" value="NGM24168.1"/>
    <property type="molecule type" value="Genomic_DNA"/>
</dbReference>
<keyword evidence="2" id="KW-1185">Reference proteome</keyword>
<organism evidence="1 2">
    <name type="scientific">Falsiroseomonas algicola</name>
    <dbReference type="NCBI Taxonomy" id="2716930"/>
    <lineage>
        <taxon>Bacteria</taxon>
        <taxon>Pseudomonadati</taxon>
        <taxon>Pseudomonadota</taxon>
        <taxon>Alphaproteobacteria</taxon>
        <taxon>Acetobacterales</taxon>
        <taxon>Roseomonadaceae</taxon>
        <taxon>Falsiroseomonas</taxon>
    </lineage>
</organism>